<evidence type="ECO:0000256" key="1">
    <source>
        <dbReference type="SAM" id="Phobius"/>
    </source>
</evidence>
<proteinExistence type="predicted"/>
<dbReference type="PIRSF" id="PIRSF018266">
    <property type="entry name" value="FecR"/>
    <property type="match status" value="1"/>
</dbReference>
<comment type="caution">
    <text evidence="4">The sequence shown here is derived from an EMBL/GenBank/DDBJ whole genome shotgun (WGS) entry which is preliminary data.</text>
</comment>
<dbReference type="Pfam" id="PF04773">
    <property type="entry name" value="FecR"/>
    <property type="match status" value="1"/>
</dbReference>
<keyword evidence="5" id="KW-1185">Reference proteome</keyword>
<keyword evidence="1" id="KW-0472">Membrane</keyword>
<keyword evidence="1" id="KW-0812">Transmembrane</keyword>
<dbReference type="EMBL" id="SJSM01000001">
    <property type="protein sequence ID" value="TCC99626.1"/>
    <property type="molecule type" value="Genomic_DNA"/>
</dbReference>
<reference evidence="4 5" key="1">
    <citation type="submission" date="2019-02" db="EMBL/GenBank/DDBJ databases">
        <title>Pedobacter sp. RP-3-8 sp. nov., isolated from Arctic soil.</title>
        <authorList>
            <person name="Dahal R.H."/>
        </authorList>
    </citation>
    <scope>NUCLEOTIDE SEQUENCE [LARGE SCALE GENOMIC DNA]</scope>
    <source>
        <strain evidence="4 5">RP-3-8</strain>
    </source>
</reference>
<dbReference type="OrthoDB" id="755514at2"/>
<dbReference type="Proteomes" id="UP000291117">
    <property type="component" value="Unassembled WGS sequence"/>
</dbReference>
<name>A0A4V2MKV1_9SPHI</name>
<feature type="domain" description="FecR protein" evidence="2">
    <location>
        <begin position="171"/>
        <end position="267"/>
    </location>
</feature>
<feature type="domain" description="Protein FecR C-terminal" evidence="3">
    <location>
        <begin position="304"/>
        <end position="371"/>
    </location>
</feature>
<evidence type="ECO:0000313" key="5">
    <source>
        <dbReference type="Proteomes" id="UP000291117"/>
    </source>
</evidence>
<dbReference type="InterPro" id="IPR012373">
    <property type="entry name" value="Ferrdict_sens_TM"/>
</dbReference>
<dbReference type="PANTHER" id="PTHR30273:SF2">
    <property type="entry name" value="PROTEIN FECR"/>
    <property type="match status" value="1"/>
</dbReference>
<accession>A0A4V2MKV1</accession>
<dbReference type="Gene3D" id="2.60.120.1440">
    <property type="match status" value="1"/>
</dbReference>
<dbReference type="Pfam" id="PF16344">
    <property type="entry name" value="FecR_C"/>
    <property type="match status" value="1"/>
</dbReference>
<dbReference type="AlphaFoldDB" id="A0A4V2MKV1"/>
<organism evidence="4 5">
    <name type="scientific">Pedobacter hiemivivus</name>
    <dbReference type="NCBI Taxonomy" id="2530454"/>
    <lineage>
        <taxon>Bacteria</taxon>
        <taxon>Pseudomonadati</taxon>
        <taxon>Bacteroidota</taxon>
        <taxon>Sphingobacteriia</taxon>
        <taxon>Sphingobacteriales</taxon>
        <taxon>Sphingobacteriaceae</taxon>
        <taxon>Pedobacter</taxon>
    </lineage>
</organism>
<protein>
    <submittedName>
        <fullName evidence="4">FecR family protein</fullName>
    </submittedName>
</protein>
<evidence type="ECO:0000259" key="3">
    <source>
        <dbReference type="Pfam" id="PF16344"/>
    </source>
</evidence>
<dbReference type="InterPro" id="IPR032508">
    <property type="entry name" value="FecR_C"/>
</dbReference>
<dbReference type="InterPro" id="IPR006860">
    <property type="entry name" value="FecR"/>
</dbReference>
<gene>
    <name evidence="4" type="ORF">EZ444_02850</name>
</gene>
<dbReference type="Gene3D" id="3.55.50.30">
    <property type="match status" value="1"/>
</dbReference>
<sequence length="373" mass="41620">MLFFNNQCIMTKQEAEVLLIKYEKNECTPAERTLVEGWYMHTLDVKELPAGKVDFDTVETEMWRNIDVVGLGTSTTHKTIKLWPRLSIAAAVAILVLGVTAYFFNARNSNHQFKIASGNDIAPGRNKATLTLDDGKTILLSEVQKSVIIDANKLAYNDGTEITSILRTDAVVSTPRGGTYQVTLSDGTKVWLNAESTLKFPSSFDGKEQRKVTLKGEAYFEVAKNKKQPFVVTTDKQEVQVLGTHFNINSYPDEVSTKTTLLEGSVRVNQTILTPGHESVLTNGIIKVNKVNPNEAIDWKNGEFVCNNEPLNSIMKKISRWYDVEVVYGHPELKNKTFSGSLSRYDHVSGVLNALEQAGTIKFKLEGRQIQVL</sequence>
<dbReference type="GO" id="GO:0016989">
    <property type="term" value="F:sigma factor antagonist activity"/>
    <property type="evidence" value="ECO:0007669"/>
    <property type="project" value="TreeGrafter"/>
</dbReference>
<evidence type="ECO:0000313" key="4">
    <source>
        <dbReference type="EMBL" id="TCC99626.1"/>
    </source>
</evidence>
<dbReference type="PANTHER" id="PTHR30273">
    <property type="entry name" value="PERIPLASMIC SIGNAL SENSOR AND SIGMA FACTOR ACTIVATOR FECR-RELATED"/>
    <property type="match status" value="1"/>
</dbReference>
<keyword evidence="1" id="KW-1133">Transmembrane helix</keyword>
<feature type="transmembrane region" description="Helical" evidence="1">
    <location>
        <begin position="86"/>
        <end position="104"/>
    </location>
</feature>
<evidence type="ECO:0000259" key="2">
    <source>
        <dbReference type="Pfam" id="PF04773"/>
    </source>
</evidence>